<dbReference type="RefSeq" id="WP_090258767.1">
    <property type="nucleotide sequence ID" value="NZ_FOIR01000002.1"/>
</dbReference>
<protein>
    <submittedName>
        <fullName evidence="1">Uncharacterized protein</fullName>
    </submittedName>
</protein>
<proteinExistence type="predicted"/>
<sequence>MLEELIVSDYQEILNTERNRDLNCKIFLIGLEEKLRKINEYRLEHYELFRCHSEPYFAKNNHFNIFLLSQLDSYFYRIHNLFLRDLIETIITKNTGIHNPETILNALIKRYGLDTKYVNWDSIILMNIPQAKMNKSKRQVIAQEASVIKISEQNQKELMLLIDEHINKLINSITKEGSGVIEQEQAEVLKNNLKTFFTTYNTGLHSFLKAEANSESWSDNIELSEEKKEYLKNDPIINSFIKVELLDNPGAKSVFNTWRTTLYKEIKGILKSKFMRKYWTAFFRKIMPTGNSFYSDYNHIAR</sequence>
<dbReference type="EMBL" id="FOIR01000002">
    <property type="protein sequence ID" value="SEW26473.1"/>
    <property type="molecule type" value="Genomic_DNA"/>
</dbReference>
<dbReference type="STRING" id="1267423.SAMN05216290_2344"/>
<dbReference type="GeneID" id="99987047"/>
<accession>A0A1I0QHB8</accession>
<keyword evidence="2" id="KW-1185">Reference proteome</keyword>
<gene>
    <name evidence="1" type="ORF">SAMN05216290_2344</name>
</gene>
<evidence type="ECO:0000313" key="1">
    <source>
        <dbReference type="EMBL" id="SEW26473.1"/>
    </source>
</evidence>
<name>A0A1I0QHB8_9BACT</name>
<dbReference type="Proteomes" id="UP000199437">
    <property type="component" value="Unassembled WGS sequence"/>
</dbReference>
<organism evidence="1 2">
    <name type="scientific">Roseivirga pacifica</name>
    <dbReference type="NCBI Taxonomy" id="1267423"/>
    <lineage>
        <taxon>Bacteria</taxon>
        <taxon>Pseudomonadati</taxon>
        <taxon>Bacteroidota</taxon>
        <taxon>Cytophagia</taxon>
        <taxon>Cytophagales</taxon>
        <taxon>Roseivirgaceae</taxon>
        <taxon>Roseivirga</taxon>
    </lineage>
</organism>
<dbReference type="AlphaFoldDB" id="A0A1I0QHB8"/>
<evidence type="ECO:0000313" key="2">
    <source>
        <dbReference type="Proteomes" id="UP000199437"/>
    </source>
</evidence>
<reference evidence="2" key="1">
    <citation type="submission" date="2016-10" db="EMBL/GenBank/DDBJ databases">
        <authorList>
            <person name="Varghese N."/>
            <person name="Submissions S."/>
        </authorList>
    </citation>
    <scope>NUCLEOTIDE SEQUENCE [LARGE SCALE GENOMIC DNA]</scope>
    <source>
        <strain evidence="2">CGMCC 1.12402</strain>
    </source>
</reference>